<evidence type="ECO:0000313" key="2">
    <source>
        <dbReference type="EMBL" id="SUA50710.1"/>
    </source>
</evidence>
<evidence type="ECO:0000313" key="3">
    <source>
        <dbReference type="Proteomes" id="UP000254603"/>
    </source>
</evidence>
<organism evidence="2 3">
    <name type="scientific">Oligella ureolytica</name>
    <dbReference type="NCBI Taxonomy" id="90244"/>
    <lineage>
        <taxon>Bacteria</taxon>
        <taxon>Pseudomonadati</taxon>
        <taxon>Pseudomonadota</taxon>
        <taxon>Betaproteobacteria</taxon>
        <taxon>Burkholderiales</taxon>
        <taxon>Alcaligenaceae</taxon>
        <taxon>Oligella</taxon>
    </lineage>
</organism>
<dbReference type="Proteomes" id="UP000254603">
    <property type="component" value="Unassembled WGS sequence"/>
</dbReference>
<proteinExistence type="predicted"/>
<sequence>MKTIYIDESGNTGSNLLDKDQPVFATASCDFSLAEAEYLLSHLPSSAAAEAHFKRLRKSPAGRNAIIKLLTDELINTKRIKIHAMHKEFMALTKIVDTLIESYYNAHGYDFYKNGQNINYSNMLWYCLPTFFDTEQVRAMYAAFIAMVRAASPATISAFYYEVNQLKNSNKHARFNRDIDLILATQAIAVDVLNRIDKFALDPSIPSLFIHCAQWGDDYPAGFAVKHDDSNTLE</sequence>
<dbReference type="EMBL" id="CP065725">
    <property type="protein sequence ID" value="QPT40325.1"/>
    <property type="molecule type" value="Genomic_DNA"/>
</dbReference>
<dbReference type="Pfam" id="PF12686">
    <property type="entry name" value="DUF3800"/>
    <property type="match status" value="1"/>
</dbReference>
<dbReference type="STRING" id="1122619.GCA_000373745_01293"/>
<reference evidence="2 3" key="1">
    <citation type="submission" date="2018-06" db="EMBL/GenBank/DDBJ databases">
        <authorList>
            <consortium name="Pathogen Informatics"/>
            <person name="Doyle S."/>
        </authorList>
    </citation>
    <scope>NUCLEOTIDE SEQUENCE [LARGE SCALE GENOMIC DNA]</scope>
    <source>
        <strain evidence="2 3">NCTC11997</strain>
    </source>
</reference>
<dbReference type="Proteomes" id="UP000594903">
    <property type="component" value="Chromosome"/>
</dbReference>
<keyword evidence="4" id="KW-1185">Reference proteome</keyword>
<evidence type="ECO:0000313" key="4">
    <source>
        <dbReference type="Proteomes" id="UP000594903"/>
    </source>
</evidence>
<dbReference type="RefSeq" id="WP_018574477.1">
    <property type="nucleotide sequence ID" value="NZ_CP065725.1"/>
</dbReference>
<dbReference type="InterPro" id="IPR024524">
    <property type="entry name" value="DUF3800"/>
</dbReference>
<accession>A0A378XC36</accession>
<protein>
    <submittedName>
        <fullName evidence="1">DUF3800 domain-containing protein</fullName>
    </submittedName>
    <submittedName>
        <fullName evidence="2">Protein of uncharacterized function (DUF3800)</fullName>
    </submittedName>
</protein>
<gene>
    <name evidence="1" type="ORF">I6G29_01470</name>
    <name evidence="2" type="ORF">NCTC11997_00338</name>
</gene>
<name>A0A378XC36_9BURK</name>
<dbReference type="EMBL" id="UGSB01000001">
    <property type="protein sequence ID" value="SUA50710.1"/>
    <property type="molecule type" value="Genomic_DNA"/>
</dbReference>
<reference evidence="1 4" key="2">
    <citation type="submission" date="2020-12" db="EMBL/GenBank/DDBJ databases">
        <title>FDA dAtabase for Regulatory Grade micrObial Sequences (FDA-ARGOS): Supporting development and validation of Infectious Disease Dx tests.</title>
        <authorList>
            <person name="Sproer C."/>
            <person name="Gronow S."/>
            <person name="Severitt S."/>
            <person name="Schroder I."/>
            <person name="Tallon L."/>
            <person name="Sadzewicz L."/>
            <person name="Zhao X."/>
            <person name="Boylan J."/>
            <person name="Ott S."/>
            <person name="Bowen H."/>
            <person name="Vavikolanu K."/>
            <person name="Mehta A."/>
            <person name="Aluvathingal J."/>
            <person name="Nadendla S."/>
            <person name="Lowell S."/>
            <person name="Myers T."/>
            <person name="Yan Y."/>
            <person name="Sichtig H."/>
        </authorList>
    </citation>
    <scope>NUCLEOTIDE SEQUENCE [LARGE SCALE GENOMIC DNA]</scope>
    <source>
        <strain evidence="1 4">FDAARGOS_872</strain>
    </source>
</reference>
<dbReference type="OrthoDB" id="4071750at2"/>
<dbReference type="AlphaFoldDB" id="A0A378XC36"/>
<evidence type="ECO:0000313" key="1">
    <source>
        <dbReference type="EMBL" id="QPT40325.1"/>
    </source>
</evidence>